<feature type="compositionally biased region" description="Low complexity" evidence="1">
    <location>
        <begin position="299"/>
        <end position="310"/>
    </location>
</feature>
<dbReference type="EMBL" id="ML178821">
    <property type="protein sequence ID" value="TFL02955.1"/>
    <property type="molecule type" value="Genomic_DNA"/>
</dbReference>
<feature type="compositionally biased region" description="Basic and acidic residues" evidence="1">
    <location>
        <begin position="344"/>
        <end position="365"/>
    </location>
</feature>
<organism evidence="2 3">
    <name type="scientific">Pterulicium gracile</name>
    <dbReference type="NCBI Taxonomy" id="1884261"/>
    <lineage>
        <taxon>Eukaryota</taxon>
        <taxon>Fungi</taxon>
        <taxon>Dikarya</taxon>
        <taxon>Basidiomycota</taxon>
        <taxon>Agaricomycotina</taxon>
        <taxon>Agaricomycetes</taxon>
        <taxon>Agaricomycetidae</taxon>
        <taxon>Agaricales</taxon>
        <taxon>Pleurotineae</taxon>
        <taxon>Pterulaceae</taxon>
        <taxon>Pterulicium</taxon>
    </lineage>
</organism>
<feature type="region of interest" description="Disordered" evidence="1">
    <location>
        <begin position="40"/>
        <end position="61"/>
    </location>
</feature>
<dbReference type="Proteomes" id="UP000305067">
    <property type="component" value="Unassembled WGS sequence"/>
</dbReference>
<feature type="compositionally biased region" description="Low complexity" evidence="1">
    <location>
        <begin position="77"/>
        <end position="90"/>
    </location>
</feature>
<keyword evidence="3" id="KW-1185">Reference proteome</keyword>
<proteinExistence type="predicted"/>
<feature type="compositionally biased region" description="Low complexity" evidence="1">
    <location>
        <begin position="390"/>
        <end position="401"/>
    </location>
</feature>
<gene>
    <name evidence="2" type="ORF">BDV98DRAFT_410503</name>
</gene>
<evidence type="ECO:0000256" key="1">
    <source>
        <dbReference type="SAM" id="MobiDB-lite"/>
    </source>
</evidence>
<dbReference type="AlphaFoldDB" id="A0A5C3QLR1"/>
<sequence>MFEDDFCLTCGKGSVRPGHAYCSSACEAVDSASSVSSAASSTFSSPHLKSTPASGQPPALTISSSLTASAQGRSNRYSISSSASSTSYSATDDDEESLVDPEVNNDLNIHKHTDAQNESSSFSLSPGMFFARRPSSTNNHSMLPVLQRPSLASYRPYASSPSGIPKSAPHHSIHDRAVYPLGKSGGSRQKLSSGSKADDHDRYCHSAANADGSHYDRSPRHRHRTEAKPHEGDEEDLSSTITSPSSAKRSRNRASLPSYFSLMNINGQHSNSVKSPPAPPCSSVPRASPSTPKTAGFVSSSLRLSATSLAPRGRGSRESDGNEPIRSFQNSPAHRGSLNIRPEGGQRRGRTLERQCDRSSARHIPDVSPQRPPLTTSVPHRITPESRGVSGISSMMASSPSNHRRGRVRGRARGECLDGAGNTVDAPGLGNGRSGLLHRERPPPPESMAAL</sequence>
<feature type="region of interest" description="Disordered" evidence="1">
    <location>
        <begin position="267"/>
        <end position="451"/>
    </location>
</feature>
<feature type="region of interest" description="Disordered" evidence="1">
    <location>
        <begin position="73"/>
        <end position="99"/>
    </location>
</feature>
<name>A0A5C3QLR1_9AGAR</name>
<dbReference type="OrthoDB" id="2984747at2759"/>
<feature type="compositionally biased region" description="Basic residues" evidence="1">
    <location>
        <begin position="402"/>
        <end position="411"/>
    </location>
</feature>
<evidence type="ECO:0000313" key="2">
    <source>
        <dbReference type="EMBL" id="TFL02955.1"/>
    </source>
</evidence>
<feature type="region of interest" description="Disordered" evidence="1">
    <location>
        <begin position="177"/>
        <end position="253"/>
    </location>
</feature>
<evidence type="ECO:0000313" key="3">
    <source>
        <dbReference type="Proteomes" id="UP000305067"/>
    </source>
</evidence>
<feature type="compositionally biased region" description="Polar residues" evidence="1">
    <location>
        <begin position="238"/>
        <end position="247"/>
    </location>
</feature>
<reference evidence="2 3" key="1">
    <citation type="journal article" date="2019" name="Nat. Ecol. Evol.">
        <title>Megaphylogeny resolves global patterns of mushroom evolution.</title>
        <authorList>
            <person name="Varga T."/>
            <person name="Krizsan K."/>
            <person name="Foldi C."/>
            <person name="Dima B."/>
            <person name="Sanchez-Garcia M."/>
            <person name="Sanchez-Ramirez S."/>
            <person name="Szollosi G.J."/>
            <person name="Szarkandi J.G."/>
            <person name="Papp V."/>
            <person name="Albert L."/>
            <person name="Andreopoulos W."/>
            <person name="Angelini C."/>
            <person name="Antonin V."/>
            <person name="Barry K.W."/>
            <person name="Bougher N.L."/>
            <person name="Buchanan P."/>
            <person name="Buyck B."/>
            <person name="Bense V."/>
            <person name="Catcheside P."/>
            <person name="Chovatia M."/>
            <person name="Cooper J."/>
            <person name="Damon W."/>
            <person name="Desjardin D."/>
            <person name="Finy P."/>
            <person name="Geml J."/>
            <person name="Haridas S."/>
            <person name="Hughes K."/>
            <person name="Justo A."/>
            <person name="Karasinski D."/>
            <person name="Kautmanova I."/>
            <person name="Kiss B."/>
            <person name="Kocsube S."/>
            <person name="Kotiranta H."/>
            <person name="LaButti K.M."/>
            <person name="Lechner B.E."/>
            <person name="Liimatainen K."/>
            <person name="Lipzen A."/>
            <person name="Lukacs Z."/>
            <person name="Mihaltcheva S."/>
            <person name="Morgado L.N."/>
            <person name="Niskanen T."/>
            <person name="Noordeloos M.E."/>
            <person name="Ohm R.A."/>
            <person name="Ortiz-Santana B."/>
            <person name="Ovrebo C."/>
            <person name="Racz N."/>
            <person name="Riley R."/>
            <person name="Savchenko A."/>
            <person name="Shiryaev A."/>
            <person name="Soop K."/>
            <person name="Spirin V."/>
            <person name="Szebenyi C."/>
            <person name="Tomsovsky M."/>
            <person name="Tulloss R.E."/>
            <person name="Uehling J."/>
            <person name="Grigoriev I.V."/>
            <person name="Vagvolgyi C."/>
            <person name="Papp T."/>
            <person name="Martin F.M."/>
            <person name="Miettinen O."/>
            <person name="Hibbett D.S."/>
            <person name="Nagy L.G."/>
        </authorList>
    </citation>
    <scope>NUCLEOTIDE SEQUENCE [LARGE SCALE GENOMIC DNA]</scope>
    <source>
        <strain evidence="2 3">CBS 309.79</strain>
    </source>
</reference>
<accession>A0A5C3QLR1</accession>
<feature type="compositionally biased region" description="Polar residues" evidence="1">
    <location>
        <begin position="186"/>
        <end position="195"/>
    </location>
</feature>
<protein>
    <submittedName>
        <fullName evidence="2">Uncharacterized protein</fullName>
    </submittedName>
</protein>